<dbReference type="Gene3D" id="4.10.365.10">
    <property type="entry name" value="p27"/>
    <property type="match status" value="1"/>
</dbReference>
<dbReference type="GO" id="GO:0051726">
    <property type="term" value="P:regulation of cell cycle"/>
    <property type="evidence" value="ECO:0007669"/>
    <property type="project" value="InterPro"/>
</dbReference>
<dbReference type="Proteomes" id="UP001381693">
    <property type="component" value="Unassembled WGS sequence"/>
</dbReference>
<evidence type="ECO:0000256" key="2">
    <source>
        <dbReference type="ARBA" id="ARBA00023013"/>
    </source>
</evidence>
<feature type="region of interest" description="Disordered" evidence="3">
    <location>
        <begin position="78"/>
        <end position="149"/>
    </location>
</feature>
<evidence type="ECO:0000256" key="3">
    <source>
        <dbReference type="SAM" id="MobiDB-lite"/>
    </source>
</evidence>
<evidence type="ECO:0000313" key="5">
    <source>
        <dbReference type="EMBL" id="KAK7083340.1"/>
    </source>
</evidence>
<comment type="caution">
    <text evidence="5">The sequence shown here is derived from an EMBL/GenBank/DDBJ whole genome shotgun (WGS) entry which is preliminary data.</text>
</comment>
<dbReference type="InterPro" id="IPR003175">
    <property type="entry name" value="CDI_dom"/>
</dbReference>
<comment type="similarity">
    <text evidence="1">Belongs to the CDI family.</text>
</comment>
<organism evidence="5 6">
    <name type="scientific">Halocaridina rubra</name>
    <name type="common">Hawaiian red shrimp</name>
    <dbReference type="NCBI Taxonomy" id="373956"/>
    <lineage>
        <taxon>Eukaryota</taxon>
        <taxon>Metazoa</taxon>
        <taxon>Ecdysozoa</taxon>
        <taxon>Arthropoda</taxon>
        <taxon>Crustacea</taxon>
        <taxon>Multicrustacea</taxon>
        <taxon>Malacostraca</taxon>
        <taxon>Eumalacostraca</taxon>
        <taxon>Eucarida</taxon>
        <taxon>Decapoda</taxon>
        <taxon>Pleocyemata</taxon>
        <taxon>Caridea</taxon>
        <taxon>Atyoidea</taxon>
        <taxon>Atyidae</taxon>
        <taxon>Halocaridina</taxon>
    </lineage>
</organism>
<keyword evidence="6" id="KW-1185">Reference proteome</keyword>
<accession>A0AAN8XF30</accession>
<feature type="compositionally biased region" description="Polar residues" evidence="3">
    <location>
        <begin position="93"/>
        <end position="103"/>
    </location>
</feature>
<protein>
    <recommendedName>
        <fullName evidence="4">Cyclin-dependent kinase inhibitor domain-containing protein</fullName>
    </recommendedName>
</protein>
<reference evidence="5 6" key="1">
    <citation type="submission" date="2023-11" db="EMBL/GenBank/DDBJ databases">
        <title>Halocaridina rubra genome assembly.</title>
        <authorList>
            <person name="Smith C."/>
        </authorList>
    </citation>
    <scope>NUCLEOTIDE SEQUENCE [LARGE SCALE GENOMIC DNA]</scope>
    <source>
        <strain evidence="5">EP-1</strain>
        <tissue evidence="5">Whole</tissue>
    </source>
</reference>
<name>A0AAN8XF30_HALRR</name>
<dbReference type="EMBL" id="JAXCGZ010003399">
    <property type="protein sequence ID" value="KAK7083340.1"/>
    <property type="molecule type" value="Genomic_DNA"/>
</dbReference>
<proteinExistence type="inferred from homology"/>
<evidence type="ECO:0000259" key="4">
    <source>
        <dbReference type="Pfam" id="PF02234"/>
    </source>
</evidence>
<dbReference type="InterPro" id="IPR044898">
    <property type="entry name" value="CDI_dom_sf"/>
</dbReference>
<dbReference type="GO" id="GO:0004861">
    <property type="term" value="F:cyclin-dependent protein serine/threonine kinase inhibitor activity"/>
    <property type="evidence" value="ECO:0007669"/>
    <property type="project" value="InterPro"/>
</dbReference>
<dbReference type="AlphaFoldDB" id="A0AAN8XF30"/>
<evidence type="ECO:0000313" key="6">
    <source>
        <dbReference type="Proteomes" id="UP001381693"/>
    </source>
</evidence>
<gene>
    <name evidence="5" type="ORF">SK128_021734</name>
</gene>
<feature type="domain" description="Cyclin-dependent kinase inhibitor" evidence="4">
    <location>
        <begin position="53"/>
        <end position="79"/>
    </location>
</feature>
<dbReference type="GO" id="GO:0005634">
    <property type="term" value="C:nucleus"/>
    <property type="evidence" value="ECO:0007669"/>
    <property type="project" value="InterPro"/>
</dbReference>
<keyword evidence="2" id="KW-0649">Protein kinase inhibitor</keyword>
<dbReference type="Pfam" id="PF02234">
    <property type="entry name" value="CDI"/>
    <property type="match status" value="1"/>
</dbReference>
<evidence type="ECO:0000256" key="1">
    <source>
        <dbReference type="ARBA" id="ARBA00006726"/>
    </source>
</evidence>
<feature type="compositionally biased region" description="Polar residues" evidence="3">
    <location>
        <begin position="121"/>
        <end position="133"/>
    </location>
</feature>
<sequence length="285" mass="31177">MVVLEPLKSRFGTSRLPLRLKRGRGARRALSLLGNNNRRDNLHLAESLLTISAQDFAQKWNFDPVEGVPLPSGRFQWTPLTPAPLEDSLKGTAVTSRDPSTSGPEEGEKSCINLPVPSVEVPSQKSLDYSLNQQDRKSTTDEGSSSKPILEPHACCPRTCLECSVSNSTTEADNIAQKRDGIKREATATDSGIESDNSVVEELDVLDIEGETSAKTDNEELSDKQLRQTCITEFVRPKRLVSACKPLEVLQITPSLSKKRPSTSALSDQLVGQPPPKKVLVHLRA</sequence>